<protein>
    <recommendedName>
        <fullName evidence="8">Lipoprotein</fullName>
    </recommendedName>
</protein>
<organism evidence="3 6">
    <name type="scientific">Ureaplasma urealyticum</name>
    <name type="common">Ureaplasma urealyticum biotype 2</name>
    <dbReference type="NCBI Taxonomy" id="2130"/>
    <lineage>
        <taxon>Bacteria</taxon>
        <taxon>Bacillati</taxon>
        <taxon>Mycoplasmatota</taxon>
        <taxon>Mycoplasmoidales</taxon>
        <taxon>Mycoplasmoidaceae</taxon>
        <taxon>Ureaplasma</taxon>
    </lineage>
</organism>
<evidence type="ECO:0000313" key="2">
    <source>
        <dbReference type="EMBL" id="MCF1348928.1"/>
    </source>
</evidence>
<dbReference type="EMBL" id="QOKT01000006">
    <property type="protein sequence ID" value="RCJ01425.1"/>
    <property type="molecule type" value="Genomic_DNA"/>
</dbReference>
<evidence type="ECO:0000256" key="1">
    <source>
        <dbReference type="SAM" id="MobiDB-lite"/>
    </source>
</evidence>
<evidence type="ECO:0000313" key="5">
    <source>
        <dbReference type="Proteomes" id="UP000253077"/>
    </source>
</evidence>
<reference evidence="3 6" key="2">
    <citation type="submission" date="2019-07" db="EMBL/GenBank/DDBJ databases">
        <title>Comparative genomics of three clinical Ureaplasma species: analysis of their core genomes and virulence factors.</title>
        <authorList>
            <person name="Yang T."/>
            <person name="Zhang Y."/>
            <person name="Li X."/>
            <person name="Kong Y."/>
            <person name="Yu H."/>
            <person name="Ruan Z."/>
            <person name="Xie X."/>
            <person name="Zhang J."/>
        </authorList>
    </citation>
    <scope>NUCLEOTIDE SEQUENCE [LARGE SCALE GENOMIC DNA]</scope>
    <source>
        <strain evidence="3 6">132</strain>
    </source>
</reference>
<evidence type="ECO:0000313" key="7">
    <source>
        <dbReference type="Proteomes" id="UP001201240"/>
    </source>
</evidence>
<dbReference type="NCBIfam" id="NF045871">
    <property type="entry name" value="MBA_Nterm_para"/>
    <property type="match status" value="1"/>
</dbReference>
<proteinExistence type="predicted"/>
<dbReference type="Proteomes" id="UP001201240">
    <property type="component" value="Unassembled WGS sequence"/>
</dbReference>
<dbReference type="InterPro" id="IPR027593">
    <property type="entry name" value="Aro_clust"/>
</dbReference>
<evidence type="ECO:0000313" key="4">
    <source>
        <dbReference type="EMBL" id="RCJ01425.1"/>
    </source>
</evidence>
<reference evidence="4 5" key="1">
    <citation type="submission" date="2018-07" db="EMBL/GenBank/DDBJ databases">
        <title>Ureaplasma urealyticum 1000 the multidrug-resistant clinical isolate obtained from scrapings of the urogenital tract of a woman with inflammatory diseases of the reproductive organs.</title>
        <authorList>
            <person name="Kolesnikova E.A."/>
            <person name="Alekseeva A.E."/>
            <person name="Brusnigina N.F."/>
            <person name="Makhova M.A."/>
        </authorList>
    </citation>
    <scope>NUCLEOTIDE SEQUENCE [LARGE SCALE GENOMIC DNA]</scope>
    <source>
        <strain evidence="4 5">1000</strain>
    </source>
</reference>
<dbReference type="GeneID" id="93848736"/>
<evidence type="ECO:0000313" key="3">
    <source>
        <dbReference type="EMBL" id="QDI64829.1"/>
    </source>
</evidence>
<name>A0AAP9D7D7_UREUR</name>
<dbReference type="RefSeq" id="WP_004025517.1">
    <property type="nucleotide sequence ID" value="NZ_CAMXZD010000001.1"/>
</dbReference>
<dbReference type="NCBIfam" id="TIGR04313">
    <property type="entry name" value="aro_clust_Mycop"/>
    <property type="match status" value="1"/>
</dbReference>
<gene>
    <name evidence="4" type="ORF">DSQ42_01255</name>
    <name evidence="3" type="ORF">FJM05_01255</name>
    <name evidence="2" type="ORF">LH652_01270</name>
</gene>
<evidence type="ECO:0000313" key="6">
    <source>
        <dbReference type="Proteomes" id="UP000318231"/>
    </source>
</evidence>
<dbReference type="EMBL" id="CP041200">
    <property type="protein sequence ID" value="QDI64829.1"/>
    <property type="molecule type" value="Genomic_DNA"/>
</dbReference>
<dbReference type="Proteomes" id="UP000318231">
    <property type="component" value="Chromosome"/>
</dbReference>
<evidence type="ECO:0008006" key="8">
    <source>
        <dbReference type="Google" id="ProtNLM"/>
    </source>
</evidence>
<accession>A0AAP9D7D7</accession>
<dbReference type="AlphaFoldDB" id="A0AAP9D7D7"/>
<sequence>MSKFFKKQHLWKWSLFCLPLVIIPFIISACNNSSLQKQQKLVRNQISFISDGFKNYYVNLAFDQSLKNNKKMIFNVSLIDEKNQKNDLLVKDYIIKDKQILIKLPRLIKWNDRLVITSNNPLFKPINIRIFLDDVIKLDNSIITTKTSVDSQNNWTTFLNNKVIHNLLLSIYPDQKEREEYIKSQQNIKPDYTQEIANWLNYYNTVQNDANKGPVYDKNPKKNKPKKNPFGGGSVSNPFAYQQARKAHNKLFNENWLWFLFNLTKQIFMLYPDDNLFQESSEETVQNLKDSKVNNHSSFYRASSNEFIDGLYVIESSNLDKKPEELDEYTDFSKTAKFALLNKEGFIFTIFIEENYDKTKKLVSRQVSLVPWIKTLPKLMFNDHTIKHDFNLANYTENSYDYNAINFHSPLEIKVYGDQFGGKAIRFSFVDIDSN</sequence>
<reference evidence="2 7" key="3">
    <citation type="submission" date="2021-10" db="EMBL/GenBank/DDBJ databases">
        <title>Sequencing the mobilome of antimicrobial resistant bacterial isolates spanning a range of GC content: The potential of a sustainable low cost, low infrastructure approach for surveillance with Oxford Nanopore sequencing.</title>
        <authorList>
            <person name="Sands K."/>
        </authorList>
    </citation>
    <scope>NUCLEOTIDE SEQUENCE [LARGE SCALE GENOMIC DNA]</scope>
    <source>
        <strain evidence="2 7">MIN-202</strain>
    </source>
</reference>
<feature type="region of interest" description="Disordered" evidence="1">
    <location>
        <begin position="211"/>
        <end position="235"/>
    </location>
</feature>
<dbReference type="Proteomes" id="UP000253077">
    <property type="component" value="Unassembled WGS sequence"/>
</dbReference>
<dbReference type="PROSITE" id="PS51257">
    <property type="entry name" value="PROKAR_LIPOPROTEIN"/>
    <property type="match status" value="1"/>
</dbReference>
<dbReference type="EMBL" id="JAJBIS010000001">
    <property type="protein sequence ID" value="MCF1348928.1"/>
    <property type="molecule type" value="Genomic_DNA"/>
</dbReference>